<name>A0A8J7CVQ2_9RHOB</name>
<dbReference type="RefSeq" id="WP_193183208.1">
    <property type="nucleotide sequence ID" value="NZ_JACVXA010000036.1"/>
</dbReference>
<feature type="active site" description="Proton acceptor" evidence="1">
    <location>
        <position position="158"/>
    </location>
</feature>
<feature type="binding site" evidence="1">
    <location>
        <position position="115"/>
    </location>
    <ligand>
        <name>S-adenosyl-L-methionine</name>
        <dbReference type="ChEBI" id="CHEBI:59789"/>
    </ligand>
</feature>
<comment type="function">
    <text evidence="1">Specifically methylates the adenine in position 2030 of 23S rRNA.</text>
</comment>
<gene>
    <name evidence="1" type="primary">rlmJ</name>
    <name evidence="2" type="ORF">ICN82_12375</name>
</gene>
<keyword evidence="1" id="KW-0698">rRNA processing</keyword>
<keyword evidence="3" id="KW-1185">Reference proteome</keyword>
<dbReference type="EMBL" id="JACVXA010000036">
    <property type="protein sequence ID" value="MBE3638999.1"/>
    <property type="molecule type" value="Genomic_DNA"/>
</dbReference>
<dbReference type="SUPFAM" id="SSF53335">
    <property type="entry name" value="S-adenosyl-L-methionine-dependent methyltransferases"/>
    <property type="match status" value="1"/>
</dbReference>
<dbReference type="InterPro" id="IPR029063">
    <property type="entry name" value="SAM-dependent_MTases_sf"/>
</dbReference>
<keyword evidence="1" id="KW-0808">Transferase</keyword>
<dbReference type="HAMAP" id="MF_00934">
    <property type="entry name" value="23SrRNA_methyltr_J"/>
    <property type="match status" value="1"/>
</dbReference>
<feature type="binding site" evidence="1">
    <location>
        <position position="97"/>
    </location>
    <ligand>
        <name>S-adenosyl-L-methionine</name>
        <dbReference type="ChEBI" id="CHEBI:59789"/>
    </ligand>
</feature>
<dbReference type="PANTHER" id="PTHR37426:SF1">
    <property type="entry name" value="RIBOSOMAL RNA LARGE SUBUNIT METHYLTRANSFERASE J"/>
    <property type="match status" value="1"/>
</dbReference>
<comment type="similarity">
    <text evidence="1">Belongs to the RlmJ family.</text>
</comment>
<sequence>MLSYQHAYHAGNAADVHKHALLAVALEYLGRKPKPLTYLETHAGRALYDLSGAEARKTGEAAAGIGRMEGWFPPDHPYARALADARELGGAAAYPGSPMIAATHLRDTDRLILAERHPQEAAALRRAISWAEIHEADGPQLALSLTPPDPRRGLILIDPSYEVKTEWTAIPDLVAKIRRKWPVGVIMLWYPLLESGAHLPLAAKLSEMGAEAATSNVRFPPARPGHGMTGSGLWVANAPWGWQEAARALEARFAAP</sequence>
<accession>A0A8J7CVQ2</accession>
<dbReference type="Pfam" id="PF04378">
    <property type="entry name" value="RsmJ"/>
    <property type="match status" value="1"/>
</dbReference>
<protein>
    <recommendedName>
        <fullName evidence="1">Ribosomal RNA large subunit methyltransferase J</fullName>
        <ecNumber evidence="1">2.1.1.266</ecNumber>
    </recommendedName>
    <alternativeName>
        <fullName evidence="1">23S rRNA (adenine(2030)-N6)-methyltransferase</fullName>
    </alternativeName>
    <alternativeName>
        <fullName evidence="1">23S rRNA m6A2030 methyltransferase</fullName>
    </alternativeName>
</protein>
<dbReference type="PANTHER" id="PTHR37426">
    <property type="entry name" value="RIBOSOMAL RNA LARGE SUBUNIT METHYLTRANSFERASE J"/>
    <property type="match status" value="1"/>
</dbReference>
<feature type="binding site" evidence="1">
    <location>
        <begin position="137"/>
        <end position="138"/>
    </location>
    <ligand>
        <name>S-adenosyl-L-methionine</name>
        <dbReference type="ChEBI" id="CHEBI:59789"/>
    </ligand>
</feature>
<keyword evidence="1" id="KW-0489">Methyltransferase</keyword>
<evidence type="ECO:0000313" key="3">
    <source>
        <dbReference type="Proteomes" id="UP000609121"/>
    </source>
</evidence>
<organism evidence="2 3">
    <name type="scientific">Mangrovicoccus algicola</name>
    <dbReference type="NCBI Taxonomy" id="2771008"/>
    <lineage>
        <taxon>Bacteria</taxon>
        <taxon>Pseudomonadati</taxon>
        <taxon>Pseudomonadota</taxon>
        <taxon>Alphaproteobacteria</taxon>
        <taxon>Rhodobacterales</taxon>
        <taxon>Paracoccaceae</taxon>
        <taxon>Mangrovicoccus</taxon>
    </lineage>
</organism>
<dbReference type="GO" id="GO:0003723">
    <property type="term" value="F:RNA binding"/>
    <property type="evidence" value="ECO:0007669"/>
    <property type="project" value="UniProtKB-UniRule"/>
</dbReference>
<dbReference type="Proteomes" id="UP000609121">
    <property type="component" value="Unassembled WGS sequence"/>
</dbReference>
<feature type="binding site" evidence="1">
    <location>
        <position position="158"/>
    </location>
    <ligand>
        <name>S-adenosyl-L-methionine</name>
        <dbReference type="ChEBI" id="CHEBI:59789"/>
    </ligand>
</feature>
<evidence type="ECO:0000256" key="1">
    <source>
        <dbReference type="HAMAP-Rule" id="MF_00934"/>
    </source>
</evidence>
<dbReference type="Gene3D" id="3.40.50.150">
    <property type="entry name" value="Vaccinia Virus protein VP39"/>
    <property type="match status" value="1"/>
</dbReference>
<proteinExistence type="inferred from homology"/>
<evidence type="ECO:0000313" key="2">
    <source>
        <dbReference type="EMBL" id="MBE3638999.1"/>
    </source>
</evidence>
<keyword evidence="1" id="KW-0949">S-adenosyl-L-methionine</keyword>
<dbReference type="GO" id="GO:0036307">
    <property type="term" value="F:23S rRNA (adenine(2030)-N(6))-methyltransferase activity"/>
    <property type="evidence" value="ECO:0007669"/>
    <property type="project" value="UniProtKB-UniRule"/>
</dbReference>
<comment type="caution">
    <text evidence="2">The sequence shown here is derived from an EMBL/GenBank/DDBJ whole genome shotgun (WGS) entry which is preliminary data.</text>
</comment>
<dbReference type="EC" id="2.1.1.266" evidence="1"/>
<feature type="site" description="Interaction with substrate rRNA" evidence="1">
    <location>
        <position position="4"/>
    </location>
</feature>
<dbReference type="AlphaFoldDB" id="A0A8J7CVQ2"/>
<comment type="subunit">
    <text evidence="1">Monomer.</text>
</comment>
<keyword evidence="1" id="KW-0694">RNA-binding</keyword>
<dbReference type="GO" id="GO:0005829">
    <property type="term" value="C:cytosol"/>
    <property type="evidence" value="ECO:0007669"/>
    <property type="project" value="TreeGrafter"/>
</dbReference>
<dbReference type="GO" id="GO:0070475">
    <property type="term" value="P:rRNA base methylation"/>
    <property type="evidence" value="ECO:0007669"/>
    <property type="project" value="UniProtKB-UniRule"/>
</dbReference>
<feature type="binding site" evidence="1">
    <location>
        <position position="19"/>
    </location>
    <ligand>
        <name>S-adenosyl-L-methionine</name>
        <dbReference type="ChEBI" id="CHEBI:59789"/>
    </ligand>
</feature>
<dbReference type="InterPro" id="IPR007473">
    <property type="entry name" value="RlmJ"/>
</dbReference>
<comment type="catalytic activity">
    <reaction evidence="1">
        <text>adenosine(2030) in 23S rRNA + S-adenosyl-L-methionine = N(6)-methyladenosine(2030) in 23S rRNA + S-adenosyl-L-homocysteine + H(+)</text>
        <dbReference type="Rhea" id="RHEA:43736"/>
        <dbReference type="Rhea" id="RHEA-COMP:10668"/>
        <dbReference type="Rhea" id="RHEA-COMP:10669"/>
        <dbReference type="ChEBI" id="CHEBI:15378"/>
        <dbReference type="ChEBI" id="CHEBI:57856"/>
        <dbReference type="ChEBI" id="CHEBI:59789"/>
        <dbReference type="ChEBI" id="CHEBI:74411"/>
        <dbReference type="ChEBI" id="CHEBI:74449"/>
        <dbReference type="EC" id="2.1.1.266"/>
    </reaction>
</comment>
<reference evidence="2" key="1">
    <citation type="submission" date="2020-09" db="EMBL/GenBank/DDBJ databases">
        <title>A novel bacterium of genus Mangrovicoccus, isolated from South China Sea.</title>
        <authorList>
            <person name="Huang H."/>
            <person name="Mo K."/>
            <person name="Hu Y."/>
        </authorList>
    </citation>
    <scope>NUCLEOTIDE SEQUENCE</scope>
    <source>
        <strain evidence="2">HB182678</strain>
    </source>
</reference>
<feature type="binding site" evidence="1">
    <location>
        <position position="42"/>
    </location>
    <ligand>
        <name>S-adenosyl-L-methionine</name>
        <dbReference type="ChEBI" id="CHEBI:59789"/>
    </ligand>
</feature>